<feature type="region of interest" description="Disordered" evidence="1">
    <location>
        <begin position="184"/>
        <end position="207"/>
    </location>
</feature>
<dbReference type="InParanoid" id="A0A1Y2AH99"/>
<evidence type="ECO:0000256" key="1">
    <source>
        <dbReference type="SAM" id="MobiDB-lite"/>
    </source>
</evidence>
<keyword evidence="3" id="KW-1185">Reference proteome</keyword>
<evidence type="ECO:0000313" key="3">
    <source>
        <dbReference type="Proteomes" id="UP000193986"/>
    </source>
</evidence>
<accession>A0A1Y2AH99</accession>
<dbReference type="EMBL" id="MCFC01000101">
    <property type="protein sequence ID" value="ORY21941.1"/>
    <property type="molecule type" value="Genomic_DNA"/>
</dbReference>
<sequence length="350" mass="40095">MVVPKDNRVHTTMPYHSKLILSDTSRPWFTPDRIPLSTRPVNNTFTMTTSRQELSDDTTVGENEDEVNVDAILEQTWNSDIRGVSAPEDDGDDYEVVRRTVPYHSANKDCLGFDEPLYTVDTTPLVELDLDLGLPTHSSLPDNSSSSDFQHHRQWPSQVNPIALAMLPQPDTSLTLRKPIETSLGDHHKTAPTERHQGKGSKAVTMTSSERNQRLLAIYKRWIRSARRLSTLYLSGNVAAWDLHTVKVWDETVNAVHRLREHRRSGDLRSFHNRNSQAFRLDCCLGWYRVYEGLFVQGRSELPETRQAMMGLGELIQCVDQAKDLGVQWDVDSWRGKNGCLDVRQRYRRE</sequence>
<dbReference type="AlphaFoldDB" id="A0A1Y2AH99"/>
<feature type="compositionally biased region" description="Basic and acidic residues" evidence="1">
    <location>
        <begin position="184"/>
        <end position="197"/>
    </location>
</feature>
<reference evidence="2 3" key="1">
    <citation type="submission" date="2016-07" db="EMBL/GenBank/DDBJ databases">
        <title>Pervasive Adenine N6-methylation of Active Genes in Fungi.</title>
        <authorList>
            <consortium name="DOE Joint Genome Institute"/>
            <person name="Mondo S.J."/>
            <person name="Dannebaum R.O."/>
            <person name="Kuo R.C."/>
            <person name="Labutti K."/>
            <person name="Haridas S."/>
            <person name="Kuo A."/>
            <person name="Salamov A."/>
            <person name="Ahrendt S.R."/>
            <person name="Lipzen A."/>
            <person name="Sullivan W."/>
            <person name="Andreopoulos W.B."/>
            <person name="Clum A."/>
            <person name="Lindquist E."/>
            <person name="Daum C."/>
            <person name="Ramamoorthy G.K."/>
            <person name="Gryganskyi A."/>
            <person name="Culley D."/>
            <person name="Magnuson J.K."/>
            <person name="James T.Y."/>
            <person name="O'Malley M.A."/>
            <person name="Stajich J.E."/>
            <person name="Spatafora J.W."/>
            <person name="Visel A."/>
            <person name="Grigoriev I.V."/>
        </authorList>
    </citation>
    <scope>NUCLEOTIDE SEQUENCE [LARGE SCALE GENOMIC DNA]</scope>
    <source>
        <strain evidence="2 3">68-887.2</strain>
    </source>
</reference>
<gene>
    <name evidence="2" type="ORF">BCR39DRAFT_552533</name>
</gene>
<organism evidence="2 3">
    <name type="scientific">Naematelia encephala</name>
    <dbReference type="NCBI Taxonomy" id="71784"/>
    <lineage>
        <taxon>Eukaryota</taxon>
        <taxon>Fungi</taxon>
        <taxon>Dikarya</taxon>
        <taxon>Basidiomycota</taxon>
        <taxon>Agaricomycotina</taxon>
        <taxon>Tremellomycetes</taxon>
        <taxon>Tremellales</taxon>
        <taxon>Naemateliaceae</taxon>
        <taxon>Naematelia</taxon>
    </lineage>
</organism>
<evidence type="ECO:0000313" key="2">
    <source>
        <dbReference type="EMBL" id="ORY21941.1"/>
    </source>
</evidence>
<proteinExistence type="predicted"/>
<comment type="caution">
    <text evidence="2">The sequence shown here is derived from an EMBL/GenBank/DDBJ whole genome shotgun (WGS) entry which is preliminary data.</text>
</comment>
<dbReference type="Proteomes" id="UP000193986">
    <property type="component" value="Unassembled WGS sequence"/>
</dbReference>
<protein>
    <submittedName>
        <fullName evidence="2">Uncharacterized protein</fullName>
    </submittedName>
</protein>
<name>A0A1Y2AH99_9TREE</name>